<protein>
    <submittedName>
        <fullName evidence="1">Uncharacterized protein</fullName>
    </submittedName>
</protein>
<accession>A0A1R3HAD3</accession>
<reference evidence="1 2" key="1">
    <citation type="submission" date="2013-09" db="EMBL/GenBank/DDBJ databases">
        <title>Corchorus capsularis genome sequencing.</title>
        <authorList>
            <person name="Alam M."/>
            <person name="Haque M.S."/>
            <person name="Islam M.S."/>
            <person name="Emdad E.M."/>
            <person name="Islam M.M."/>
            <person name="Ahmed B."/>
            <person name="Halim A."/>
            <person name="Hossen Q.M.M."/>
            <person name="Hossain M.Z."/>
            <person name="Ahmed R."/>
            <person name="Khan M.M."/>
            <person name="Islam R."/>
            <person name="Rashid M.M."/>
            <person name="Khan S.A."/>
            <person name="Rahman M.S."/>
            <person name="Alam M."/>
        </authorList>
    </citation>
    <scope>NUCLEOTIDE SEQUENCE [LARGE SCALE GENOMIC DNA]</scope>
    <source>
        <strain evidence="2">cv. CVL-1</strain>
        <tissue evidence="1">Whole seedling</tissue>
    </source>
</reference>
<proteinExistence type="predicted"/>
<dbReference type="EMBL" id="AWWV01012433">
    <property type="protein sequence ID" value="OMO67277.1"/>
    <property type="molecule type" value="Genomic_DNA"/>
</dbReference>
<dbReference type="Proteomes" id="UP000188268">
    <property type="component" value="Unassembled WGS sequence"/>
</dbReference>
<name>A0A1R3HAD3_COCAP</name>
<comment type="caution">
    <text evidence="1">The sequence shown here is derived from an EMBL/GenBank/DDBJ whole genome shotgun (WGS) entry which is preliminary data.</text>
</comment>
<sequence length="45" mass="4763">MADLEYSGQLPGEATIASGTQGSEMVGRLAFSVSEPFGTWLNFIP</sequence>
<evidence type="ECO:0000313" key="2">
    <source>
        <dbReference type="Proteomes" id="UP000188268"/>
    </source>
</evidence>
<dbReference type="AlphaFoldDB" id="A0A1R3HAD3"/>
<evidence type="ECO:0000313" key="1">
    <source>
        <dbReference type="EMBL" id="OMO67277.1"/>
    </source>
</evidence>
<organism evidence="1 2">
    <name type="scientific">Corchorus capsularis</name>
    <name type="common">Jute</name>
    <dbReference type="NCBI Taxonomy" id="210143"/>
    <lineage>
        <taxon>Eukaryota</taxon>
        <taxon>Viridiplantae</taxon>
        <taxon>Streptophyta</taxon>
        <taxon>Embryophyta</taxon>
        <taxon>Tracheophyta</taxon>
        <taxon>Spermatophyta</taxon>
        <taxon>Magnoliopsida</taxon>
        <taxon>eudicotyledons</taxon>
        <taxon>Gunneridae</taxon>
        <taxon>Pentapetalae</taxon>
        <taxon>rosids</taxon>
        <taxon>malvids</taxon>
        <taxon>Malvales</taxon>
        <taxon>Malvaceae</taxon>
        <taxon>Grewioideae</taxon>
        <taxon>Apeibeae</taxon>
        <taxon>Corchorus</taxon>
    </lineage>
</organism>
<dbReference type="Gramene" id="OMO67277">
    <property type="protein sequence ID" value="OMO67277"/>
    <property type="gene ID" value="CCACVL1_20652"/>
</dbReference>
<gene>
    <name evidence="1" type="ORF">CCACVL1_20652</name>
</gene>
<keyword evidence="2" id="KW-1185">Reference proteome</keyword>